<dbReference type="EMBL" id="CP104145">
    <property type="protein sequence ID" value="UWU19224.1"/>
    <property type="molecule type" value="Genomic_DNA"/>
</dbReference>
<dbReference type="PROSITE" id="PS50932">
    <property type="entry name" value="HTH_LACI_2"/>
    <property type="match status" value="1"/>
</dbReference>
<dbReference type="SUPFAM" id="SSF47413">
    <property type="entry name" value="lambda repressor-like DNA-binding domains"/>
    <property type="match status" value="1"/>
</dbReference>
<keyword evidence="4" id="KW-0614">Plasmid</keyword>
<dbReference type="CDD" id="cd06307">
    <property type="entry name" value="PBP1_sugar_binding"/>
    <property type="match status" value="1"/>
</dbReference>
<name>A0ABY5XYL8_RHISU</name>
<dbReference type="Gene3D" id="3.40.50.2300">
    <property type="match status" value="2"/>
</dbReference>
<dbReference type="PANTHER" id="PTHR30036">
    <property type="entry name" value="D-XYLOSE-BINDING PERIPLASMIC PROTEIN"/>
    <property type="match status" value="1"/>
</dbReference>
<dbReference type="Pfam" id="PF00356">
    <property type="entry name" value="LacI"/>
    <property type="match status" value="1"/>
</dbReference>
<dbReference type="InterPro" id="IPR000843">
    <property type="entry name" value="HTH_LacI"/>
</dbReference>
<comment type="similarity">
    <text evidence="2">Belongs to the bacterial solute-binding protein 2 family.</text>
</comment>
<dbReference type="RefSeq" id="WP_245209265.1">
    <property type="nucleotide sequence ID" value="NZ_CP104145.1"/>
</dbReference>
<dbReference type="CDD" id="cd01392">
    <property type="entry name" value="HTH_LacI"/>
    <property type="match status" value="1"/>
</dbReference>
<reference evidence="4" key="1">
    <citation type="submission" date="2022-09" db="EMBL/GenBank/DDBJ databases">
        <title>Australian commercial rhizobial inoculants.</title>
        <authorList>
            <person name="Kohlmeier M.G."/>
            <person name="O'Hara G.W."/>
            <person name="Colombi E."/>
            <person name="Ramsay J.P."/>
            <person name="Terpolilli J."/>
        </authorList>
    </citation>
    <scope>NUCLEOTIDE SEQUENCE</scope>
    <source>
        <strain evidence="4">WSM1592</strain>
        <plasmid evidence="4">pWSM1592_2</plasmid>
    </source>
</reference>
<evidence type="ECO:0000313" key="5">
    <source>
        <dbReference type="Proteomes" id="UP001060123"/>
    </source>
</evidence>
<accession>A0ABY5XYL8</accession>
<dbReference type="InterPro" id="IPR050555">
    <property type="entry name" value="Bact_Solute-Bind_Prot2"/>
</dbReference>
<evidence type="ECO:0000313" key="4">
    <source>
        <dbReference type="EMBL" id="UWU19224.1"/>
    </source>
</evidence>
<evidence type="ECO:0000256" key="2">
    <source>
        <dbReference type="ARBA" id="ARBA00007639"/>
    </source>
</evidence>
<dbReference type="SMART" id="SM00354">
    <property type="entry name" value="HTH_LACI"/>
    <property type="match status" value="1"/>
</dbReference>
<comment type="subcellular location">
    <subcellularLocation>
        <location evidence="1">Periplasm</location>
    </subcellularLocation>
</comment>
<gene>
    <name evidence="4" type="ORF">N2599_36110</name>
</gene>
<sequence length="356" mass="39290">MLLKENVNFEEISSNGDWAMGKPTARDLAAAAGVSLSTVDRVLNNRGAVSEDKERRVLEYARKLKIDRALNQRAARTLRIAVLLQSRANPFHAAVQDSFEAANRDFLQYNLQFQVYHIDPTRPAATVALTNALSLRCDGLVIVSPQNEDIAAALRAFGQNGKPVITLATDIRDAGRYAYVGPDNRKAGRVAGDLMGRLLGEEGGEIVVISGMLSMIGHEEREMGFRAVLRERYPQCKVAEVVESMERGERAGDLVFNALKGNPRIRGIYNASAGARSVASAMNALGRRSDIVFITHELTDERRQLMREGMIDAIIDQNPVVEVRTAVEALAAHFRRKDEPPISLMTPIQVHMIENC</sequence>
<dbReference type="SUPFAM" id="SSF53822">
    <property type="entry name" value="Periplasmic binding protein-like I"/>
    <property type="match status" value="1"/>
</dbReference>
<dbReference type="PANTHER" id="PTHR30036:SF7">
    <property type="entry name" value="ABC TRANSPORTER PERIPLASMIC-BINDING PROTEIN YPHF"/>
    <property type="match status" value="1"/>
</dbReference>
<proteinExistence type="inferred from homology"/>
<evidence type="ECO:0000259" key="3">
    <source>
        <dbReference type="PROSITE" id="PS50932"/>
    </source>
</evidence>
<protein>
    <submittedName>
        <fullName evidence="4">LacI family DNA-binding transcriptional regulator</fullName>
    </submittedName>
</protein>
<dbReference type="GO" id="GO:0003677">
    <property type="term" value="F:DNA binding"/>
    <property type="evidence" value="ECO:0007669"/>
    <property type="project" value="UniProtKB-KW"/>
</dbReference>
<keyword evidence="5" id="KW-1185">Reference proteome</keyword>
<dbReference type="Pfam" id="PF13407">
    <property type="entry name" value="Peripla_BP_4"/>
    <property type="match status" value="1"/>
</dbReference>
<dbReference type="InterPro" id="IPR025997">
    <property type="entry name" value="SBP_2_dom"/>
</dbReference>
<dbReference type="Proteomes" id="UP001060123">
    <property type="component" value="Plasmid pWSM1592_2"/>
</dbReference>
<dbReference type="InterPro" id="IPR010982">
    <property type="entry name" value="Lambda_DNA-bd_dom_sf"/>
</dbReference>
<dbReference type="InterPro" id="IPR028082">
    <property type="entry name" value="Peripla_BP_I"/>
</dbReference>
<evidence type="ECO:0000256" key="1">
    <source>
        <dbReference type="ARBA" id="ARBA00004418"/>
    </source>
</evidence>
<geneLocation type="plasmid" evidence="4 5">
    <name>pWSM1592_2</name>
</geneLocation>
<feature type="domain" description="HTH lacI-type" evidence="3">
    <location>
        <begin position="23"/>
        <end position="77"/>
    </location>
</feature>
<organism evidence="4 5">
    <name type="scientific">Rhizobium sullae</name>
    <name type="common">Rhizobium hedysari</name>
    <dbReference type="NCBI Taxonomy" id="50338"/>
    <lineage>
        <taxon>Bacteria</taxon>
        <taxon>Pseudomonadati</taxon>
        <taxon>Pseudomonadota</taxon>
        <taxon>Alphaproteobacteria</taxon>
        <taxon>Hyphomicrobiales</taxon>
        <taxon>Rhizobiaceae</taxon>
        <taxon>Rhizobium/Agrobacterium group</taxon>
        <taxon>Rhizobium</taxon>
    </lineage>
</organism>
<keyword evidence="4" id="KW-0238">DNA-binding</keyword>
<dbReference type="Gene3D" id="1.10.260.40">
    <property type="entry name" value="lambda repressor-like DNA-binding domains"/>
    <property type="match status" value="1"/>
</dbReference>